<accession>A0A0J6M001</accession>
<dbReference type="RefSeq" id="WP_048363074.1">
    <property type="nucleotide sequence ID" value="NZ_JAAEBV010000006.1"/>
</dbReference>
<dbReference type="InterPro" id="IPR001829">
    <property type="entry name" value="Pili_assmbl_chaperone_bac"/>
</dbReference>
<dbReference type="InterPro" id="IPR036316">
    <property type="entry name" value="Pili_assmbl_chap_C_dom_sf"/>
</dbReference>
<proteinExistence type="inferred from homology"/>
<evidence type="ECO:0000256" key="2">
    <source>
        <dbReference type="ARBA" id="ARBA00007399"/>
    </source>
</evidence>
<comment type="subcellular location">
    <subcellularLocation>
        <location evidence="1">Periplasm</location>
    </subcellularLocation>
</comment>
<evidence type="ECO:0000313" key="9">
    <source>
        <dbReference type="EMBL" id="KMN14537.1"/>
    </source>
</evidence>
<keyword evidence="4" id="KW-0574">Periplasm</keyword>
<dbReference type="PANTHER" id="PTHR30251:SF7">
    <property type="entry name" value="FIMBRIAE CHAPARONE"/>
    <property type="match status" value="1"/>
</dbReference>
<dbReference type="EMBL" id="JYLF01000002">
    <property type="protein sequence ID" value="KMN14537.1"/>
    <property type="molecule type" value="Genomic_DNA"/>
</dbReference>
<dbReference type="SUPFAM" id="SSF49584">
    <property type="entry name" value="Periplasmic chaperone C-domain"/>
    <property type="match status" value="1"/>
</dbReference>
<dbReference type="PRINTS" id="PR00969">
    <property type="entry name" value="CHAPERONPILI"/>
</dbReference>
<feature type="signal peptide" evidence="6">
    <location>
        <begin position="1"/>
        <end position="27"/>
    </location>
</feature>
<dbReference type="PATRIC" id="fig|1608994.3.peg.1452"/>
<evidence type="ECO:0000256" key="5">
    <source>
        <dbReference type="ARBA" id="ARBA00023186"/>
    </source>
</evidence>
<evidence type="ECO:0000259" key="8">
    <source>
        <dbReference type="Pfam" id="PF02753"/>
    </source>
</evidence>
<organism evidence="9 10">
    <name type="scientific">Pseudomonas weihenstephanensis</name>
    <dbReference type="NCBI Taxonomy" id="1608994"/>
    <lineage>
        <taxon>Bacteria</taxon>
        <taxon>Pseudomonadati</taxon>
        <taxon>Pseudomonadota</taxon>
        <taxon>Gammaproteobacteria</taxon>
        <taxon>Pseudomonadales</taxon>
        <taxon>Pseudomonadaceae</taxon>
        <taxon>Pseudomonas</taxon>
    </lineage>
</organism>
<comment type="caution">
    <text evidence="9">The sequence shown here is derived from an EMBL/GenBank/DDBJ whole genome shotgun (WGS) entry which is preliminary data.</text>
</comment>
<dbReference type="Proteomes" id="UP000036325">
    <property type="component" value="Unassembled WGS sequence"/>
</dbReference>
<evidence type="ECO:0000256" key="6">
    <source>
        <dbReference type="SAM" id="SignalP"/>
    </source>
</evidence>
<dbReference type="Pfam" id="PF02753">
    <property type="entry name" value="PapD_C"/>
    <property type="match status" value="1"/>
</dbReference>
<evidence type="ECO:0000256" key="4">
    <source>
        <dbReference type="ARBA" id="ARBA00022764"/>
    </source>
</evidence>
<dbReference type="STRING" id="1608994.TU86_04310"/>
<gene>
    <name evidence="9" type="ORF">TU86_04310</name>
</gene>
<dbReference type="PANTHER" id="PTHR30251">
    <property type="entry name" value="PILUS ASSEMBLY CHAPERONE"/>
    <property type="match status" value="1"/>
</dbReference>
<comment type="similarity">
    <text evidence="2">Belongs to the periplasmic pilus chaperone family.</text>
</comment>
<feature type="domain" description="Pili assembly chaperone N-terminal" evidence="7">
    <location>
        <begin position="28"/>
        <end position="151"/>
    </location>
</feature>
<keyword evidence="5" id="KW-0143">Chaperone</keyword>
<evidence type="ECO:0000259" key="7">
    <source>
        <dbReference type="Pfam" id="PF00345"/>
    </source>
</evidence>
<dbReference type="GO" id="GO:0030288">
    <property type="term" value="C:outer membrane-bounded periplasmic space"/>
    <property type="evidence" value="ECO:0007669"/>
    <property type="project" value="InterPro"/>
</dbReference>
<dbReference type="SUPFAM" id="SSF49354">
    <property type="entry name" value="PapD-like"/>
    <property type="match status" value="1"/>
</dbReference>
<accession>A0A0J6IRA2</accession>
<dbReference type="Gene3D" id="2.60.40.10">
    <property type="entry name" value="Immunoglobulins"/>
    <property type="match status" value="2"/>
</dbReference>
<dbReference type="OrthoDB" id="9131059at2"/>
<dbReference type="InterPro" id="IPR013783">
    <property type="entry name" value="Ig-like_fold"/>
</dbReference>
<dbReference type="AlphaFoldDB" id="A0A0J6IRA2"/>
<dbReference type="InterPro" id="IPR016148">
    <property type="entry name" value="Pili_assmbl_chaperone_C"/>
</dbReference>
<name>A0A0J6IRA2_9PSED</name>
<evidence type="ECO:0000256" key="3">
    <source>
        <dbReference type="ARBA" id="ARBA00022729"/>
    </source>
</evidence>
<evidence type="ECO:0000256" key="1">
    <source>
        <dbReference type="ARBA" id="ARBA00004418"/>
    </source>
</evidence>
<reference evidence="9 10" key="1">
    <citation type="submission" date="2015-02" db="EMBL/GenBank/DDBJ databases">
        <title>Pseudomonas helleri sp. nov. and Pseudomonas weihenstephanensis sp. nov., isolated from raw cows milk.</title>
        <authorList>
            <person name="von Neubeck M."/>
            <person name="Huptas C."/>
            <person name="Wenning M."/>
            <person name="Scherer S."/>
        </authorList>
    </citation>
    <scope>NUCLEOTIDE SEQUENCE [LARGE SCALE GENOMIC DNA]</scope>
    <source>
        <strain evidence="9 10">DSM 29166</strain>
    </source>
</reference>
<feature type="chain" id="PRO_5030008690" evidence="6">
    <location>
        <begin position="28"/>
        <end position="253"/>
    </location>
</feature>
<feature type="domain" description="Pili assembly chaperone C-terminal" evidence="8">
    <location>
        <begin position="178"/>
        <end position="241"/>
    </location>
</feature>
<dbReference type="GO" id="GO:0071555">
    <property type="term" value="P:cell wall organization"/>
    <property type="evidence" value="ECO:0007669"/>
    <property type="project" value="InterPro"/>
</dbReference>
<keyword evidence="3 6" id="KW-0732">Signal</keyword>
<protein>
    <submittedName>
        <fullName evidence="9">Molecular chaperone</fullName>
    </submittedName>
</protein>
<dbReference type="InterPro" id="IPR050643">
    <property type="entry name" value="Periplasmic_pilus_chap"/>
</dbReference>
<evidence type="ECO:0000313" key="10">
    <source>
        <dbReference type="Proteomes" id="UP000036325"/>
    </source>
</evidence>
<dbReference type="InterPro" id="IPR008962">
    <property type="entry name" value="PapD-like_sf"/>
</dbReference>
<dbReference type="InterPro" id="IPR016147">
    <property type="entry name" value="Pili_assmbl_chaperone_N"/>
</dbReference>
<dbReference type="Pfam" id="PF00345">
    <property type="entry name" value="PapD_N"/>
    <property type="match status" value="1"/>
</dbReference>
<sequence length="253" mass="28238">MTKKITLTLTRLLMLALLCVFILPAQAGVMASRTRVIYEEGQNQHSLMLANINPYPVVVQTWVNDGEDQQAPEKSTSPMIALPSVFRMQPGAVQGLRIIYNGDQLPKDRESVFWLNLYEIAPKSTTTPAPQAAVALAMNTQMKIFYRPKNLPSTAEDMPKVLTFTLEQQGEQWVLVLRNPTPYHASMASLRLVDNDKQMAVPQTLDMMAPPYGEKRYRMAPGSQINPKGLKVSFTWVDDGGHFHTATAPVLNP</sequence>